<evidence type="ECO:0000313" key="2">
    <source>
        <dbReference type="EMBL" id="GJM60310.1"/>
    </source>
</evidence>
<reference evidence="2 3" key="1">
    <citation type="submission" date="2021-12" db="EMBL/GenBank/DDBJ databases">
        <title>Genome sequencing of bacteria with rrn-lacking chromosome and rrn-plasmid.</title>
        <authorList>
            <person name="Anda M."/>
            <person name="Iwasaki W."/>
        </authorList>
    </citation>
    <scope>NUCLEOTIDE SEQUENCE [LARGE SCALE GENOMIC DNA]</scope>
    <source>
        <strain evidence="2 3">NBRC 15940</strain>
    </source>
</reference>
<proteinExistence type="predicted"/>
<feature type="transmembrane region" description="Helical" evidence="1">
    <location>
        <begin position="6"/>
        <end position="28"/>
    </location>
</feature>
<dbReference type="Proteomes" id="UP001310022">
    <property type="component" value="Unassembled WGS sequence"/>
</dbReference>
<feature type="transmembrane region" description="Helical" evidence="1">
    <location>
        <begin position="78"/>
        <end position="99"/>
    </location>
</feature>
<keyword evidence="1" id="KW-0472">Membrane</keyword>
<keyword evidence="3" id="KW-1185">Reference proteome</keyword>
<dbReference type="AlphaFoldDB" id="A0AAN5AID5"/>
<accession>A0AAN5AID5</accession>
<name>A0AAN5AID5_9BACT</name>
<evidence type="ECO:0000313" key="3">
    <source>
        <dbReference type="Proteomes" id="UP001310022"/>
    </source>
</evidence>
<organism evidence="2 3">
    <name type="scientific">Persicobacter diffluens</name>
    <dbReference type="NCBI Taxonomy" id="981"/>
    <lineage>
        <taxon>Bacteria</taxon>
        <taxon>Pseudomonadati</taxon>
        <taxon>Bacteroidota</taxon>
        <taxon>Cytophagia</taxon>
        <taxon>Cytophagales</taxon>
        <taxon>Persicobacteraceae</taxon>
        <taxon>Persicobacter</taxon>
    </lineage>
</organism>
<keyword evidence="1" id="KW-0812">Transmembrane</keyword>
<comment type="caution">
    <text evidence="2">The sequence shown here is derived from an EMBL/GenBank/DDBJ whole genome shotgun (WGS) entry which is preliminary data.</text>
</comment>
<gene>
    <name evidence="2" type="ORF">PEDI_08620</name>
</gene>
<evidence type="ECO:0000256" key="1">
    <source>
        <dbReference type="SAM" id="Phobius"/>
    </source>
</evidence>
<feature type="transmembrane region" description="Helical" evidence="1">
    <location>
        <begin position="40"/>
        <end position="58"/>
    </location>
</feature>
<protein>
    <submittedName>
        <fullName evidence="2">Uncharacterized protein</fullName>
    </submittedName>
</protein>
<dbReference type="RefSeq" id="WP_338236104.1">
    <property type="nucleotide sequence ID" value="NZ_BQKE01000001.1"/>
</dbReference>
<keyword evidence="1" id="KW-1133">Transmembrane helix</keyword>
<sequence>MDTIDIVLYVAYVLVMIAAGAAIVLPLINALSNPKGLMRSLVGVGVFAVVFGGAYALAGNEVTAAYAKFNVTPEISQMVGAFLKTSYVFLVGAFVLAVITEFTKVFK</sequence>
<dbReference type="EMBL" id="BQKE01000001">
    <property type="protein sequence ID" value="GJM60310.1"/>
    <property type="molecule type" value="Genomic_DNA"/>
</dbReference>